<dbReference type="Proteomes" id="UP001500449">
    <property type="component" value="Unassembled WGS sequence"/>
</dbReference>
<organism evidence="2 3">
    <name type="scientific">Pseudonocardia ailaonensis</name>
    <dbReference type="NCBI Taxonomy" id="367279"/>
    <lineage>
        <taxon>Bacteria</taxon>
        <taxon>Bacillati</taxon>
        <taxon>Actinomycetota</taxon>
        <taxon>Actinomycetes</taxon>
        <taxon>Pseudonocardiales</taxon>
        <taxon>Pseudonocardiaceae</taxon>
        <taxon>Pseudonocardia</taxon>
    </lineage>
</organism>
<keyword evidence="3" id="KW-1185">Reference proteome</keyword>
<evidence type="ECO:0000256" key="1">
    <source>
        <dbReference type="SAM" id="MobiDB-lite"/>
    </source>
</evidence>
<accession>A0ABN2NBC4</accession>
<evidence type="ECO:0000313" key="3">
    <source>
        <dbReference type="Proteomes" id="UP001500449"/>
    </source>
</evidence>
<feature type="region of interest" description="Disordered" evidence="1">
    <location>
        <begin position="1"/>
        <end position="28"/>
    </location>
</feature>
<sequence>MAPVGQHPQWSDTAKRRESTLTRTTLSGISSAIGPSVRVVNDDPVAGPSTLLERMIAMSIGEDRAQVHLRGRFVRVGGEPVTDPDFRTTAPFVICPPAITEHQAATA</sequence>
<name>A0ABN2NBC4_9PSEU</name>
<dbReference type="EMBL" id="BAAAQK010000016">
    <property type="protein sequence ID" value="GAA1858244.1"/>
    <property type="molecule type" value="Genomic_DNA"/>
</dbReference>
<evidence type="ECO:0000313" key="2">
    <source>
        <dbReference type="EMBL" id="GAA1858244.1"/>
    </source>
</evidence>
<comment type="caution">
    <text evidence="2">The sequence shown here is derived from an EMBL/GenBank/DDBJ whole genome shotgun (WGS) entry which is preliminary data.</text>
</comment>
<proteinExistence type="predicted"/>
<gene>
    <name evidence="2" type="ORF">GCM10009836_43050</name>
</gene>
<protein>
    <submittedName>
        <fullName evidence="2">Uncharacterized protein</fullName>
    </submittedName>
</protein>
<reference evidence="2 3" key="1">
    <citation type="journal article" date="2019" name="Int. J. Syst. Evol. Microbiol.">
        <title>The Global Catalogue of Microorganisms (GCM) 10K type strain sequencing project: providing services to taxonomists for standard genome sequencing and annotation.</title>
        <authorList>
            <consortium name="The Broad Institute Genomics Platform"/>
            <consortium name="The Broad Institute Genome Sequencing Center for Infectious Disease"/>
            <person name="Wu L."/>
            <person name="Ma J."/>
        </authorList>
    </citation>
    <scope>NUCLEOTIDE SEQUENCE [LARGE SCALE GENOMIC DNA]</scope>
    <source>
        <strain evidence="2 3">JCM 16009</strain>
    </source>
</reference>